<gene>
    <name evidence="1" type="ORF">SAMN05216578_101262</name>
</gene>
<evidence type="ECO:0000313" key="1">
    <source>
        <dbReference type="EMBL" id="SFQ59002.1"/>
    </source>
</evidence>
<dbReference type="AlphaFoldDB" id="A0A1I5ZRF0"/>
<reference evidence="1 2" key="1">
    <citation type="submission" date="2016-10" db="EMBL/GenBank/DDBJ databases">
        <authorList>
            <person name="de Groot N.N."/>
        </authorList>
    </citation>
    <scope>NUCLEOTIDE SEQUENCE [LARGE SCALE GENOMIC DNA]</scope>
    <source>
        <strain evidence="1 2">JCM 18415</strain>
    </source>
</reference>
<sequence>MSADDPARWYCCSLGDGLQAAQPLDAIRQAFVRRYPVVTPDTAVFLRHRLEGLHCDTTVFFTPALADLAREFGAHRCYPPDAGEVELLIGSDRLLPRH</sequence>
<name>A0A1I5ZRF0_9GAMM</name>
<proteinExistence type="predicted"/>
<dbReference type="EMBL" id="FOYD01000001">
    <property type="protein sequence ID" value="SFQ59002.1"/>
    <property type="molecule type" value="Genomic_DNA"/>
</dbReference>
<dbReference type="Proteomes" id="UP000242815">
    <property type="component" value="Unassembled WGS sequence"/>
</dbReference>
<dbReference type="STRING" id="1002526.SAMN05216578_101262"/>
<organism evidence="1 2">
    <name type="scientific">Halopseudomonas formosensis</name>
    <dbReference type="NCBI Taxonomy" id="1002526"/>
    <lineage>
        <taxon>Bacteria</taxon>
        <taxon>Pseudomonadati</taxon>
        <taxon>Pseudomonadota</taxon>
        <taxon>Gammaproteobacteria</taxon>
        <taxon>Pseudomonadales</taxon>
        <taxon>Pseudomonadaceae</taxon>
        <taxon>Halopseudomonas</taxon>
    </lineage>
</organism>
<protein>
    <submittedName>
        <fullName evidence="1">Uncharacterized protein</fullName>
    </submittedName>
</protein>
<dbReference type="OrthoDB" id="6891850at2"/>
<accession>A0A1I5ZRF0</accession>
<dbReference type="RefSeq" id="WP_143084127.1">
    <property type="nucleotide sequence ID" value="NZ_FOYD01000001.1"/>
</dbReference>
<evidence type="ECO:0000313" key="2">
    <source>
        <dbReference type="Proteomes" id="UP000242815"/>
    </source>
</evidence>